<reference evidence="1 2" key="1">
    <citation type="submission" date="2018-12" db="EMBL/GenBank/DDBJ databases">
        <authorList>
            <consortium name="Pathogen Informatics"/>
        </authorList>
    </citation>
    <scope>NUCLEOTIDE SEQUENCE [LARGE SCALE GENOMIC DNA]</scope>
    <source>
        <strain evidence="1 2">NCTC6754</strain>
    </source>
</reference>
<gene>
    <name evidence="1" type="ORF">NCTC6754_00407</name>
</gene>
<evidence type="ECO:0000313" key="2">
    <source>
        <dbReference type="Proteomes" id="UP000269208"/>
    </source>
</evidence>
<accession>A0A447TMY3</accession>
<dbReference type="EMBL" id="LR134190">
    <property type="protein sequence ID" value="VEB50724.1"/>
    <property type="molecule type" value="Genomic_DNA"/>
</dbReference>
<evidence type="ECO:0000313" key="1">
    <source>
        <dbReference type="EMBL" id="VEB50724.1"/>
    </source>
</evidence>
<protein>
    <submittedName>
        <fullName evidence="1">Putative sulfatase</fullName>
    </submittedName>
</protein>
<sequence>MGLLILQEIAPTEKTVLFEATMTSGYYKNAETNGEGYRYDITSFPGV</sequence>
<proteinExistence type="predicted"/>
<name>A0A447TMY3_SALET</name>
<dbReference type="AlphaFoldDB" id="A0A447TMY3"/>
<dbReference type="Proteomes" id="UP000269208">
    <property type="component" value="Chromosome"/>
</dbReference>
<organism evidence="1 2">
    <name type="scientific">Salmonella enterica I</name>
    <dbReference type="NCBI Taxonomy" id="59201"/>
    <lineage>
        <taxon>Bacteria</taxon>
        <taxon>Pseudomonadati</taxon>
        <taxon>Pseudomonadota</taxon>
        <taxon>Gammaproteobacteria</taxon>
        <taxon>Enterobacterales</taxon>
        <taxon>Enterobacteriaceae</taxon>
        <taxon>Salmonella</taxon>
    </lineage>
</organism>